<sequence length="308" mass="35083">MRYNILVLFVTITIASCDRSEVYIVNMDECLKNITLKPKFISAAGIDWCRDSLLSDCQTLNFAMNGSHGEKMKVRMMGFRGGVFENPYGVDFKIALVDYDNNGRYNDLDIDRLFVVPHNTDSLLTHIAGLDHIVGNHVNIKVDDKNFKLIKISDDGLEVELMVVNDSSTLGDVIDFSFDISKYAFKETFTERVIEGKDLAIKGKKTYLYYYSNTCTPCLKAIPKLNELNALSDDIAVRLVAHGQRLAIEKNRSFLNKLGVDEDAIIPLDVDFFREFEFYAYSDGVLFDKQGQVEKVHVNPDHILREYQ</sequence>
<dbReference type="Gene3D" id="3.40.30.10">
    <property type="entry name" value="Glutaredoxin"/>
    <property type="match status" value="1"/>
</dbReference>
<dbReference type="RefSeq" id="WP_139281001.1">
    <property type="nucleotide sequence ID" value="NZ_FRAA01000004.1"/>
</dbReference>
<feature type="domain" description="Thioredoxin" evidence="1">
    <location>
        <begin position="178"/>
        <end position="308"/>
    </location>
</feature>
<evidence type="ECO:0000259" key="1">
    <source>
        <dbReference type="PROSITE" id="PS51352"/>
    </source>
</evidence>
<protein>
    <recommendedName>
        <fullName evidence="1">Thioredoxin domain-containing protein</fullName>
    </recommendedName>
</protein>
<accession>A0A1M6RW58</accession>
<organism evidence="2 3">
    <name type="scientific">Reichenbachiella agariperforans</name>
    <dbReference type="NCBI Taxonomy" id="156994"/>
    <lineage>
        <taxon>Bacteria</taxon>
        <taxon>Pseudomonadati</taxon>
        <taxon>Bacteroidota</taxon>
        <taxon>Cytophagia</taxon>
        <taxon>Cytophagales</taxon>
        <taxon>Reichenbachiellaceae</taxon>
        <taxon>Reichenbachiella</taxon>
    </lineage>
</organism>
<dbReference type="PROSITE" id="PS51352">
    <property type="entry name" value="THIOREDOXIN_2"/>
    <property type="match status" value="1"/>
</dbReference>
<dbReference type="InterPro" id="IPR013766">
    <property type="entry name" value="Thioredoxin_domain"/>
</dbReference>
<keyword evidence="3" id="KW-1185">Reference proteome</keyword>
<dbReference type="STRING" id="156994.SAMN04488028_104316"/>
<evidence type="ECO:0000313" key="3">
    <source>
        <dbReference type="Proteomes" id="UP000184474"/>
    </source>
</evidence>
<gene>
    <name evidence="2" type="ORF">SAMN04488028_104316</name>
</gene>
<reference evidence="3" key="1">
    <citation type="submission" date="2016-11" db="EMBL/GenBank/DDBJ databases">
        <authorList>
            <person name="Varghese N."/>
            <person name="Submissions S."/>
        </authorList>
    </citation>
    <scope>NUCLEOTIDE SEQUENCE [LARGE SCALE GENOMIC DNA]</scope>
    <source>
        <strain evidence="3">DSM 26134</strain>
    </source>
</reference>
<evidence type="ECO:0000313" key="2">
    <source>
        <dbReference type="EMBL" id="SHK36762.1"/>
    </source>
</evidence>
<dbReference type="InterPro" id="IPR036249">
    <property type="entry name" value="Thioredoxin-like_sf"/>
</dbReference>
<dbReference type="EMBL" id="FRAA01000004">
    <property type="protein sequence ID" value="SHK36762.1"/>
    <property type="molecule type" value="Genomic_DNA"/>
</dbReference>
<dbReference type="PROSITE" id="PS51257">
    <property type="entry name" value="PROKAR_LIPOPROTEIN"/>
    <property type="match status" value="1"/>
</dbReference>
<dbReference type="AlphaFoldDB" id="A0A1M6RW58"/>
<proteinExistence type="predicted"/>
<name>A0A1M6RW58_REIAG</name>
<dbReference type="SUPFAM" id="SSF52833">
    <property type="entry name" value="Thioredoxin-like"/>
    <property type="match status" value="1"/>
</dbReference>
<dbReference type="Proteomes" id="UP000184474">
    <property type="component" value="Unassembled WGS sequence"/>
</dbReference>